<dbReference type="InterPro" id="IPR028457">
    <property type="entry name" value="ABI"/>
</dbReference>
<dbReference type="InterPro" id="IPR000727">
    <property type="entry name" value="T_SNARE_dom"/>
</dbReference>
<protein>
    <submittedName>
        <fullName evidence="10">t-SNARE coiled-coil homology domain-containing protein</fullName>
    </submittedName>
</protein>
<keyword evidence="5" id="KW-0597">Phosphoprotein</keyword>
<organism evidence="10 11">
    <name type="scientific">Caenorhabditis japonica</name>
    <dbReference type="NCBI Taxonomy" id="281687"/>
    <lineage>
        <taxon>Eukaryota</taxon>
        <taxon>Metazoa</taxon>
        <taxon>Ecdysozoa</taxon>
        <taxon>Nematoda</taxon>
        <taxon>Chromadorea</taxon>
        <taxon>Rhabditida</taxon>
        <taxon>Rhabditina</taxon>
        <taxon>Rhabditomorpha</taxon>
        <taxon>Rhabditoidea</taxon>
        <taxon>Rhabditidae</taxon>
        <taxon>Peloderinae</taxon>
        <taxon>Caenorhabditis</taxon>
    </lineage>
</organism>
<evidence type="ECO:0000256" key="5">
    <source>
        <dbReference type="ARBA" id="ARBA00022553"/>
    </source>
</evidence>
<keyword evidence="8" id="KW-0966">Cell projection</keyword>
<dbReference type="PANTHER" id="PTHR10460">
    <property type="entry name" value="ABL INTERACTOR FAMILY MEMBER"/>
    <property type="match status" value="1"/>
</dbReference>
<keyword evidence="6" id="KW-0175">Coiled coil</keyword>
<evidence type="ECO:0000313" key="11">
    <source>
        <dbReference type="Proteomes" id="UP000005237"/>
    </source>
</evidence>
<reference evidence="10" key="2">
    <citation type="submission" date="2022-06" db="UniProtKB">
        <authorList>
            <consortium name="EnsemblMetazoa"/>
        </authorList>
    </citation>
    <scope>IDENTIFICATION</scope>
    <source>
        <strain evidence="10">DF5081</strain>
    </source>
</reference>
<keyword evidence="11" id="KW-1185">Reference proteome</keyword>
<keyword evidence="7" id="KW-0206">Cytoskeleton</keyword>
<evidence type="ECO:0000256" key="8">
    <source>
        <dbReference type="ARBA" id="ARBA00023273"/>
    </source>
</evidence>
<evidence type="ECO:0000256" key="7">
    <source>
        <dbReference type="ARBA" id="ARBA00023212"/>
    </source>
</evidence>
<dbReference type="InterPro" id="IPR012849">
    <property type="entry name" value="Abl-interactor_HHR_dom"/>
</dbReference>
<evidence type="ECO:0000256" key="6">
    <source>
        <dbReference type="ARBA" id="ARBA00023054"/>
    </source>
</evidence>
<evidence type="ECO:0000256" key="2">
    <source>
        <dbReference type="ARBA" id="ARBA00004510"/>
    </source>
</evidence>
<dbReference type="GO" id="GO:0030027">
    <property type="term" value="C:lamellipodium"/>
    <property type="evidence" value="ECO:0007669"/>
    <property type="project" value="UniProtKB-SubCell"/>
</dbReference>
<dbReference type="EnsemblMetazoa" id="CJA31983.1">
    <property type="protein sequence ID" value="CJA31983.1"/>
    <property type="gene ID" value="WBGene00207830"/>
</dbReference>
<feature type="domain" description="T-SNARE coiled-coil homology" evidence="9">
    <location>
        <begin position="53"/>
        <end position="115"/>
    </location>
</feature>
<dbReference type="GO" id="GO:0001764">
    <property type="term" value="P:neuron migration"/>
    <property type="evidence" value="ECO:0007669"/>
    <property type="project" value="TreeGrafter"/>
</dbReference>
<dbReference type="GO" id="GO:0017124">
    <property type="term" value="F:SH3 domain binding"/>
    <property type="evidence" value="ECO:0007669"/>
    <property type="project" value="TreeGrafter"/>
</dbReference>
<accession>A0A8R1EE86</accession>
<keyword evidence="4" id="KW-0963">Cytoplasm</keyword>
<comment type="similarity">
    <text evidence="3">Belongs to the ABI family.</text>
</comment>
<dbReference type="AlphaFoldDB" id="A0A8R1EE86"/>
<dbReference type="Proteomes" id="UP000005237">
    <property type="component" value="Unassembled WGS sequence"/>
</dbReference>
<evidence type="ECO:0000256" key="1">
    <source>
        <dbReference type="ARBA" id="ARBA00004245"/>
    </source>
</evidence>
<dbReference type="Pfam" id="PF07815">
    <property type="entry name" value="Abi_HHR"/>
    <property type="match status" value="1"/>
</dbReference>
<dbReference type="PROSITE" id="PS50192">
    <property type="entry name" value="T_SNARE"/>
    <property type="match status" value="1"/>
</dbReference>
<evidence type="ECO:0000259" key="9">
    <source>
        <dbReference type="PROSITE" id="PS50192"/>
    </source>
</evidence>
<evidence type="ECO:0000313" key="10">
    <source>
        <dbReference type="EnsemblMetazoa" id="CJA31983.1"/>
    </source>
</evidence>
<dbReference type="GO" id="GO:0098858">
    <property type="term" value="C:actin-based cell projection"/>
    <property type="evidence" value="ECO:0007669"/>
    <property type="project" value="TreeGrafter"/>
</dbReference>
<dbReference type="Gene3D" id="6.10.140.1620">
    <property type="match status" value="1"/>
</dbReference>
<dbReference type="GO" id="GO:0005856">
    <property type="term" value="C:cytoskeleton"/>
    <property type="evidence" value="ECO:0007669"/>
    <property type="project" value="UniProtKB-SubCell"/>
</dbReference>
<name>A0A8R1EE86_CAEJA</name>
<evidence type="ECO:0000256" key="4">
    <source>
        <dbReference type="ARBA" id="ARBA00022490"/>
    </source>
</evidence>
<reference evidence="11" key="1">
    <citation type="submission" date="2010-08" db="EMBL/GenBank/DDBJ databases">
        <authorList>
            <consortium name="Caenorhabditis japonica Sequencing Consortium"/>
            <person name="Wilson R.K."/>
        </authorList>
    </citation>
    <scope>NUCLEOTIDE SEQUENCE [LARGE SCALE GENOMIC DNA]</scope>
    <source>
        <strain evidence="11">DF5081</strain>
    </source>
</reference>
<dbReference type="GO" id="GO:0035591">
    <property type="term" value="F:signaling adaptor activity"/>
    <property type="evidence" value="ECO:0007669"/>
    <property type="project" value="TreeGrafter"/>
</dbReference>
<comment type="subcellular location">
    <subcellularLocation>
        <location evidence="2">Cell projection</location>
        <location evidence="2">Lamellipodium</location>
    </subcellularLocation>
    <subcellularLocation>
        <location evidence="1">Cytoplasm</location>
        <location evidence="1">Cytoskeleton</location>
    </subcellularLocation>
</comment>
<proteinExistence type="inferred from homology"/>
<evidence type="ECO:0000256" key="3">
    <source>
        <dbReference type="ARBA" id="ARBA00010020"/>
    </source>
</evidence>
<dbReference type="GO" id="GO:0031209">
    <property type="term" value="C:SCAR complex"/>
    <property type="evidence" value="ECO:0007669"/>
    <property type="project" value="TreeGrafter"/>
</dbReference>
<dbReference type="PANTHER" id="PTHR10460:SF0">
    <property type="entry name" value="ABELSON INTERACTING PROTEIN, ISOFORM D"/>
    <property type="match status" value="1"/>
</dbReference>
<sequence length="163" mass="18315">MHAEGGMSVTDLQELIDKRIPDNRTQLETSHANLMDVANYCEDNYLKERYQEKALAESKQYAIQSLASVAYQINKMATDLLDMLELQTEKVNSLTSQVQYVAQVVDINKEKMARREIGALTINKTLHKQPKIIAPSVQEPKNAIPKDPIDFPSLYGIGSMAFG</sequence>